<dbReference type="PANTHER" id="PTHR31836">
    <property type="match status" value="1"/>
</dbReference>
<dbReference type="InterPro" id="IPR001153">
    <property type="entry name" value="Barwin_dom"/>
</dbReference>
<dbReference type="Pfam" id="PF00967">
    <property type="entry name" value="Barwin"/>
    <property type="match status" value="1"/>
</dbReference>
<dbReference type="CDD" id="cd22191">
    <property type="entry name" value="DPBB_RlpA_EXP_N-like"/>
    <property type="match status" value="1"/>
</dbReference>
<protein>
    <recommendedName>
        <fullName evidence="3">Barwin domain-containing protein</fullName>
    </recommendedName>
</protein>
<comment type="caution">
    <text evidence="4">The sequence shown here is derived from an EMBL/GenBank/DDBJ whole genome shotgun (WGS) entry which is preliminary data.</text>
</comment>
<reference evidence="4" key="1">
    <citation type="submission" date="2020-05" db="EMBL/GenBank/DDBJ databases">
        <title>Phylogenomic resolution of chytrid fungi.</title>
        <authorList>
            <person name="Stajich J.E."/>
            <person name="Amses K."/>
            <person name="Simmons R."/>
            <person name="Seto K."/>
            <person name="Myers J."/>
            <person name="Bonds A."/>
            <person name="Quandt C.A."/>
            <person name="Barry K."/>
            <person name="Liu P."/>
            <person name="Grigoriev I."/>
            <person name="Longcore J.E."/>
            <person name="James T.Y."/>
        </authorList>
    </citation>
    <scope>NUCLEOTIDE SEQUENCE</scope>
    <source>
        <strain evidence="4">JEL0379</strain>
    </source>
</reference>
<dbReference type="Gene3D" id="2.40.40.10">
    <property type="entry name" value="RlpA-like domain"/>
    <property type="match status" value="1"/>
</dbReference>
<evidence type="ECO:0000256" key="1">
    <source>
        <dbReference type="ARBA" id="ARBA00022729"/>
    </source>
</evidence>
<dbReference type="EMBL" id="JADGJQ010000013">
    <property type="protein sequence ID" value="KAJ3181182.1"/>
    <property type="molecule type" value="Genomic_DNA"/>
</dbReference>
<keyword evidence="5" id="KW-1185">Reference proteome</keyword>
<sequence length="228" mass="24140">MLLHSPPTRGVLVAVIAILTQAYVVSGDASANLTRRWAPGIAYEGRMTYYGDGYKGLQNGQDPPPLGPQNGGWYGACYNVFQNNPAPLIPKNFNAFAALNTLQFTTLTPQVVCGTCLSVLHQQSGLSTIVQIVDHCPGCPPGGIDIAHTAFGKLLSATSATAGWAEATHVGAVPDVVWHVVSCDALPASNVFEYDGVPADALLRKREQQGVPGKGLKRLGRTKMSGWI</sequence>
<dbReference type="InterPro" id="IPR051477">
    <property type="entry name" value="Expansin_CellWall"/>
</dbReference>
<dbReference type="GO" id="GO:0042742">
    <property type="term" value="P:defense response to bacterium"/>
    <property type="evidence" value="ECO:0007669"/>
    <property type="project" value="InterPro"/>
</dbReference>
<dbReference type="AlphaFoldDB" id="A0AAD5TMM0"/>
<dbReference type="SUPFAM" id="SSF50685">
    <property type="entry name" value="Barwin-like endoglucanases"/>
    <property type="match status" value="1"/>
</dbReference>
<feature type="signal peptide" evidence="2">
    <location>
        <begin position="1"/>
        <end position="22"/>
    </location>
</feature>
<keyword evidence="1 2" id="KW-0732">Signal</keyword>
<dbReference type="InterPro" id="IPR036908">
    <property type="entry name" value="RlpA-like_sf"/>
</dbReference>
<gene>
    <name evidence="4" type="ORF">HDU87_001311</name>
</gene>
<dbReference type="Proteomes" id="UP001212152">
    <property type="component" value="Unassembled WGS sequence"/>
</dbReference>
<evidence type="ECO:0000256" key="2">
    <source>
        <dbReference type="SAM" id="SignalP"/>
    </source>
</evidence>
<dbReference type="GO" id="GO:0050832">
    <property type="term" value="P:defense response to fungus"/>
    <property type="evidence" value="ECO:0007669"/>
    <property type="project" value="InterPro"/>
</dbReference>
<evidence type="ECO:0000313" key="5">
    <source>
        <dbReference type="Proteomes" id="UP001212152"/>
    </source>
</evidence>
<name>A0AAD5TMM0_9FUNG</name>
<dbReference type="PANTHER" id="PTHR31836:SF28">
    <property type="entry name" value="SRCR DOMAIN-CONTAINING PROTEIN-RELATED"/>
    <property type="match status" value="1"/>
</dbReference>
<feature type="chain" id="PRO_5042188205" description="Barwin domain-containing protein" evidence="2">
    <location>
        <begin position="23"/>
        <end position="228"/>
    </location>
</feature>
<feature type="domain" description="Barwin" evidence="3">
    <location>
        <begin position="109"/>
        <end position="155"/>
    </location>
</feature>
<evidence type="ECO:0000313" key="4">
    <source>
        <dbReference type="EMBL" id="KAJ3181182.1"/>
    </source>
</evidence>
<organism evidence="4 5">
    <name type="scientific">Geranomyces variabilis</name>
    <dbReference type="NCBI Taxonomy" id="109894"/>
    <lineage>
        <taxon>Eukaryota</taxon>
        <taxon>Fungi</taxon>
        <taxon>Fungi incertae sedis</taxon>
        <taxon>Chytridiomycota</taxon>
        <taxon>Chytridiomycota incertae sedis</taxon>
        <taxon>Chytridiomycetes</taxon>
        <taxon>Spizellomycetales</taxon>
        <taxon>Powellomycetaceae</taxon>
        <taxon>Geranomyces</taxon>
    </lineage>
</organism>
<evidence type="ECO:0000259" key="3">
    <source>
        <dbReference type="Pfam" id="PF00967"/>
    </source>
</evidence>
<accession>A0AAD5TMM0</accession>
<proteinExistence type="predicted"/>